<dbReference type="InterPro" id="IPR003715">
    <property type="entry name" value="Poly_export_N"/>
</dbReference>
<keyword evidence="3" id="KW-0813">Transport</keyword>
<evidence type="ECO:0000256" key="9">
    <source>
        <dbReference type="ARBA" id="ARBA00023065"/>
    </source>
</evidence>
<dbReference type="PANTHER" id="PTHR33619:SF3">
    <property type="entry name" value="POLYSACCHARIDE EXPORT PROTEIN GFCE-RELATED"/>
    <property type="match status" value="1"/>
</dbReference>
<dbReference type="PANTHER" id="PTHR33619">
    <property type="entry name" value="POLYSACCHARIDE EXPORT PROTEIN GFCE-RELATED"/>
    <property type="match status" value="1"/>
</dbReference>
<keyword evidence="18" id="KW-1185">Reference proteome</keyword>
<accession>A0ABY7VVY0</accession>
<evidence type="ECO:0000256" key="6">
    <source>
        <dbReference type="ARBA" id="ARBA00022692"/>
    </source>
</evidence>
<comment type="similarity">
    <text evidence="2">Belongs to the BexD/CtrA/VexA family.</text>
</comment>
<evidence type="ECO:0000256" key="5">
    <source>
        <dbReference type="ARBA" id="ARBA00022597"/>
    </source>
</evidence>
<comment type="subcellular location">
    <subcellularLocation>
        <location evidence="1">Cell outer membrane</location>
        <topology evidence="1">Multi-pass membrane protein</topology>
    </subcellularLocation>
</comment>
<gene>
    <name evidence="17" type="ORF">PQO03_19750</name>
</gene>
<evidence type="ECO:0000256" key="12">
    <source>
        <dbReference type="ARBA" id="ARBA00023139"/>
    </source>
</evidence>
<dbReference type="Pfam" id="PF22461">
    <property type="entry name" value="SLBB_2"/>
    <property type="match status" value="2"/>
</dbReference>
<evidence type="ECO:0000256" key="8">
    <source>
        <dbReference type="ARBA" id="ARBA00023047"/>
    </source>
</evidence>
<reference evidence="17 18" key="1">
    <citation type="submission" date="2023-02" db="EMBL/GenBank/DDBJ databases">
        <title>Genome sequence of Lentisphaera profundi SAORIC-696.</title>
        <authorList>
            <person name="Kim e."/>
            <person name="Cho J.-C."/>
            <person name="Choi A."/>
            <person name="Kang I."/>
        </authorList>
    </citation>
    <scope>NUCLEOTIDE SEQUENCE [LARGE SCALE GENOMIC DNA]</scope>
    <source>
        <strain evidence="17 18">SAORIC-696</strain>
    </source>
</reference>
<evidence type="ECO:0000256" key="14">
    <source>
        <dbReference type="ARBA" id="ARBA00023288"/>
    </source>
</evidence>
<keyword evidence="7" id="KW-0732">Signal</keyword>
<evidence type="ECO:0000313" key="17">
    <source>
        <dbReference type="EMBL" id="WDE98056.1"/>
    </source>
</evidence>
<keyword evidence="4" id="KW-1134">Transmembrane beta strand</keyword>
<keyword evidence="10" id="KW-0626">Porin</keyword>
<evidence type="ECO:0000256" key="11">
    <source>
        <dbReference type="ARBA" id="ARBA00023136"/>
    </source>
</evidence>
<keyword evidence="11" id="KW-0472">Membrane</keyword>
<dbReference type="InterPro" id="IPR054765">
    <property type="entry name" value="SLBB_dom"/>
</dbReference>
<dbReference type="EMBL" id="CP117812">
    <property type="protein sequence ID" value="WDE98056.1"/>
    <property type="molecule type" value="Genomic_DNA"/>
</dbReference>
<evidence type="ECO:0000256" key="13">
    <source>
        <dbReference type="ARBA" id="ARBA00023237"/>
    </source>
</evidence>
<dbReference type="Gene3D" id="3.10.560.10">
    <property type="entry name" value="Outer membrane lipoprotein wza domain like"/>
    <property type="match status" value="2"/>
</dbReference>
<feature type="domain" description="SLBB" evidence="16">
    <location>
        <begin position="101"/>
        <end position="184"/>
    </location>
</feature>
<proteinExistence type="inferred from homology"/>
<keyword evidence="6" id="KW-0812">Transmembrane</keyword>
<dbReference type="RefSeq" id="WP_274152807.1">
    <property type="nucleotide sequence ID" value="NZ_CP117812.1"/>
</dbReference>
<feature type="domain" description="SLBB" evidence="16">
    <location>
        <begin position="199"/>
        <end position="280"/>
    </location>
</feature>
<keyword evidence="13" id="KW-0998">Cell outer membrane</keyword>
<protein>
    <submittedName>
        <fullName evidence="17">SLBB domain-containing protein</fullName>
    </submittedName>
</protein>
<evidence type="ECO:0000313" key="18">
    <source>
        <dbReference type="Proteomes" id="UP001214250"/>
    </source>
</evidence>
<feature type="domain" description="Polysaccharide export protein N-terminal" evidence="15">
    <location>
        <begin position="19"/>
        <end position="93"/>
    </location>
</feature>
<evidence type="ECO:0000256" key="7">
    <source>
        <dbReference type="ARBA" id="ARBA00022729"/>
    </source>
</evidence>
<keyword evidence="8" id="KW-0625">Polysaccharide transport</keyword>
<evidence type="ECO:0000259" key="15">
    <source>
        <dbReference type="Pfam" id="PF02563"/>
    </source>
</evidence>
<dbReference type="InterPro" id="IPR049712">
    <property type="entry name" value="Poly_export"/>
</dbReference>
<evidence type="ECO:0000256" key="10">
    <source>
        <dbReference type="ARBA" id="ARBA00023114"/>
    </source>
</evidence>
<keyword evidence="14" id="KW-0449">Lipoprotein</keyword>
<evidence type="ECO:0000256" key="4">
    <source>
        <dbReference type="ARBA" id="ARBA00022452"/>
    </source>
</evidence>
<evidence type="ECO:0000256" key="2">
    <source>
        <dbReference type="ARBA" id="ARBA00009450"/>
    </source>
</evidence>
<evidence type="ECO:0000259" key="16">
    <source>
        <dbReference type="Pfam" id="PF22461"/>
    </source>
</evidence>
<name>A0ABY7VVY0_9BACT</name>
<dbReference type="Pfam" id="PF02563">
    <property type="entry name" value="Poly_export"/>
    <property type="match status" value="1"/>
</dbReference>
<keyword evidence="12" id="KW-0564">Palmitate</keyword>
<keyword evidence="9" id="KW-0406">Ion transport</keyword>
<sequence length="285" mass="31383">MNKVFLIIFFILTTLSSNEKSTQLIGYGDLVHVSMKEDLEVVYTGEVSTNGFITLPYLGAIKISGLNETEAEATLKKSLEKDLYQKATMSVVVVRKAVGHIYIYGAVSKPGKVEIPLEGEISLAQSISEVGGFSKWADPKKAYIIKKMTPTSELKQQFVDFEAVYNNLASQANLNLQKNDIIVIPSLADGAVTPGSIEVIVEGKVENPGTVLFEPGERPTLVRAIIKAGNFNKFADKRDVRLVRRANGKTTIIQVDVLEMLEKGQIHKDIKLQSGDLIIIDESWL</sequence>
<keyword evidence="5" id="KW-0762">Sugar transport</keyword>
<evidence type="ECO:0000256" key="1">
    <source>
        <dbReference type="ARBA" id="ARBA00004571"/>
    </source>
</evidence>
<organism evidence="17 18">
    <name type="scientific">Lentisphaera profundi</name>
    <dbReference type="NCBI Taxonomy" id="1658616"/>
    <lineage>
        <taxon>Bacteria</taxon>
        <taxon>Pseudomonadati</taxon>
        <taxon>Lentisphaerota</taxon>
        <taxon>Lentisphaeria</taxon>
        <taxon>Lentisphaerales</taxon>
        <taxon>Lentisphaeraceae</taxon>
        <taxon>Lentisphaera</taxon>
    </lineage>
</organism>
<dbReference type="Proteomes" id="UP001214250">
    <property type="component" value="Chromosome 2"/>
</dbReference>
<evidence type="ECO:0000256" key="3">
    <source>
        <dbReference type="ARBA" id="ARBA00022448"/>
    </source>
</evidence>